<sequence>MCTVTFIPKRKNSTEFIFTSNRDEASNRPSIPPKVYRENGVELLYPKDKVAGGTWIAASSQKKLICLMNGARKAHERNEPYRKSRGVVLKDLLTSANFKNAVDDYEFEGIEPFTIIYVEWYEGLRLIQLIWDGDEAELLPLEIKPQIWSASMTYTSEMKKERHQWFESFIAENKVSELTSEEVWQFHHNAGKDDPTNGFIIDRGLLKTTSITQIHQKAKNLKMKYKDLLNQEIHEAKL</sequence>
<reference evidence="1" key="1">
    <citation type="submission" date="2019-09" db="EMBL/GenBank/DDBJ databases">
        <authorList>
            <person name="Rodrigo-Torres L."/>
            <person name="Arahal R. D."/>
            <person name="Lucena T."/>
        </authorList>
    </citation>
    <scope>NUCLEOTIDE SEQUENCE</scope>
    <source>
        <strain evidence="1">ISS653</strain>
    </source>
</reference>
<evidence type="ECO:0000313" key="1">
    <source>
        <dbReference type="EMBL" id="VVV01120.1"/>
    </source>
</evidence>
<organism evidence="1 2">
    <name type="scientific">Mesonia oceanica</name>
    <dbReference type="NCBI Taxonomy" id="2687242"/>
    <lineage>
        <taxon>Bacteria</taxon>
        <taxon>Pseudomonadati</taxon>
        <taxon>Bacteroidota</taxon>
        <taxon>Flavobacteriia</taxon>
        <taxon>Flavobacteriales</taxon>
        <taxon>Flavobacteriaceae</taxon>
        <taxon>Mesonia</taxon>
    </lineage>
</organism>
<gene>
    <name evidence="1" type="ORF">FVB9532_02399</name>
</gene>
<evidence type="ECO:0000313" key="2">
    <source>
        <dbReference type="Proteomes" id="UP000356253"/>
    </source>
</evidence>
<dbReference type="EMBL" id="CABVMM010000009">
    <property type="protein sequence ID" value="VVV01120.1"/>
    <property type="molecule type" value="Genomic_DNA"/>
</dbReference>
<comment type="caution">
    <text evidence="1">The sequence shown here is derived from an EMBL/GenBank/DDBJ whole genome shotgun (WGS) entry which is preliminary data.</text>
</comment>
<keyword evidence="2" id="KW-1185">Reference proteome</keyword>
<name>A0AC61YA93_9FLAO</name>
<accession>A0AC61YA93</accession>
<proteinExistence type="predicted"/>
<protein>
    <submittedName>
        <fullName evidence="1">Uncharacterized protein</fullName>
    </submittedName>
</protein>
<dbReference type="Proteomes" id="UP000356253">
    <property type="component" value="Unassembled WGS sequence"/>
</dbReference>